<sequence length="153" mass="16860">MQSGRRKIWVDGDACPKNVKEILFRAAKRVRIELFLVANQFVPVPKSPLLRSIQVPSGIDVADNYIVEHVLPGDLVVTADIPLAALVVGKNAVALNPRGTLYNEENIGTHLARRNFMDELRSTGAVTGGPDAFSKVDQQTFANALDRWLAKRE</sequence>
<dbReference type="Pfam" id="PF02639">
    <property type="entry name" value="DUF188"/>
    <property type="match status" value="1"/>
</dbReference>
<protein>
    <submittedName>
        <fullName evidence="1">Uncharacterized protein</fullName>
    </submittedName>
</protein>
<reference evidence="1" key="1">
    <citation type="submission" date="2018-05" db="EMBL/GenBank/DDBJ databases">
        <authorList>
            <person name="Lanie J.A."/>
            <person name="Ng W.-L."/>
            <person name="Kazmierczak K.M."/>
            <person name="Andrzejewski T.M."/>
            <person name="Davidsen T.M."/>
            <person name="Wayne K.J."/>
            <person name="Tettelin H."/>
            <person name="Glass J.I."/>
            <person name="Rusch D."/>
            <person name="Podicherti R."/>
            <person name="Tsui H.-C.T."/>
            <person name="Winkler M.E."/>
        </authorList>
    </citation>
    <scope>NUCLEOTIDE SEQUENCE</scope>
</reference>
<dbReference type="PANTHER" id="PTHR35146:SF1">
    <property type="entry name" value="UPF0178 PROTEIN YAII"/>
    <property type="match status" value="1"/>
</dbReference>
<gene>
    <name evidence="1" type="ORF">METZ01_LOCUS37213</name>
</gene>
<organism evidence="1">
    <name type="scientific">marine metagenome</name>
    <dbReference type="NCBI Taxonomy" id="408172"/>
    <lineage>
        <taxon>unclassified sequences</taxon>
        <taxon>metagenomes</taxon>
        <taxon>ecological metagenomes</taxon>
    </lineage>
</organism>
<dbReference type="PANTHER" id="PTHR35146">
    <property type="entry name" value="UPF0178 PROTEIN YAII"/>
    <property type="match status" value="1"/>
</dbReference>
<evidence type="ECO:0000313" key="1">
    <source>
        <dbReference type="EMBL" id="SUZ84359.1"/>
    </source>
</evidence>
<dbReference type="HAMAP" id="MF_00489">
    <property type="entry name" value="UPF0178"/>
    <property type="match status" value="1"/>
</dbReference>
<dbReference type="NCBIfam" id="NF001095">
    <property type="entry name" value="PRK00124.1"/>
    <property type="match status" value="1"/>
</dbReference>
<dbReference type="EMBL" id="UINC01001592">
    <property type="protein sequence ID" value="SUZ84359.1"/>
    <property type="molecule type" value="Genomic_DNA"/>
</dbReference>
<proteinExistence type="inferred from homology"/>
<accession>A0A381R0G9</accession>
<dbReference type="InterPro" id="IPR003791">
    <property type="entry name" value="UPF0178"/>
</dbReference>
<dbReference type="AlphaFoldDB" id="A0A381R0G9"/>
<name>A0A381R0G9_9ZZZZ</name>
<dbReference type="CDD" id="cd18720">
    <property type="entry name" value="PIN_YqxD-like"/>
    <property type="match status" value="1"/>
</dbReference>